<feature type="transmembrane region" description="Helical" evidence="1">
    <location>
        <begin position="102"/>
        <end position="122"/>
    </location>
</feature>
<proteinExistence type="predicted"/>
<name>A0AAD7GKP6_MYCRO</name>
<gene>
    <name evidence="2" type="ORF">B0H17DRAFT_1196334</name>
</gene>
<keyword evidence="1" id="KW-0812">Transmembrane</keyword>
<accession>A0AAD7GKP6</accession>
<feature type="transmembrane region" description="Helical" evidence="1">
    <location>
        <begin position="20"/>
        <end position="41"/>
    </location>
</feature>
<organism evidence="2 3">
    <name type="scientific">Mycena rosella</name>
    <name type="common">Pink bonnet</name>
    <name type="synonym">Agaricus rosellus</name>
    <dbReference type="NCBI Taxonomy" id="1033263"/>
    <lineage>
        <taxon>Eukaryota</taxon>
        <taxon>Fungi</taxon>
        <taxon>Dikarya</taxon>
        <taxon>Basidiomycota</taxon>
        <taxon>Agaricomycotina</taxon>
        <taxon>Agaricomycetes</taxon>
        <taxon>Agaricomycetidae</taxon>
        <taxon>Agaricales</taxon>
        <taxon>Marasmiineae</taxon>
        <taxon>Mycenaceae</taxon>
        <taxon>Mycena</taxon>
    </lineage>
</organism>
<reference evidence="2" key="1">
    <citation type="submission" date="2023-03" db="EMBL/GenBank/DDBJ databases">
        <title>Massive genome expansion in bonnet fungi (Mycena s.s.) driven by repeated elements and novel gene families across ecological guilds.</title>
        <authorList>
            <consortium name="Lawrence Berkeley National Laboratory"/>
            <person name="Harder C.B."/>
            <person name="Miyauchi S."/>
            <person name="Viragh M."/>
            <person name="Kuo A."/>
            <person name="Thoen E."/>
            <person name="Andreopoulos B."/>
            <person name="Lu D."/>
            <person name="Skrede I."/>
            <person name="Drula E."/>
            <person name="Henrissat B."/>
            <person name="Morin E."/>
            <person name="Kohler A."/>
            <person name="Barry K."/>
            <person name="LaButti K."/>
            <person name="Morin E."/>
            <person name="Salamov A."/>
            <person name="Lipzen A."/>
            <person name="Mereny Z."/>
            <person name="Hegedus B."/>
            <person name="Baldrian P."/>
            <person name="Stursova M."/>
            <person name="Weitz H."/>
            <person name="Taylor A."/>
            <person name="Grigoriev I.V."/>
            <person name="Nagy L.G."/>
            <person name="Martin F."/>
            <person name="Kauserud H."/>
        </authorList>
    </citation>
    <scope>NUCLEOTIDE SEQUENCE</scope>
    <source>
        <strain evidence="2">CBHHK067</strain>
    </source>
</reference>
<comment type="caution">
    <text evidence="2">The sequence shown here is derived from an EMBL/GenBank/DDBJ whole genome shotgun (WGS) entry which is preliminary data.</text>
</comment>
<dbReference type="EMBL" id="JARKIE010000023">
    <property type="protein sequence ID" value="KAJ7699243.1"/>
    <property type="molecule type" value="Genomic_DNA"/>
</dbReference>
<evidence type="ECO:0000313" key="3">
    <source>
        <dbReference type="Proteomes" id="UP001221757"/>
    </source>
</evidence>
<evidence type="ECO:0000256" key="1">
    <source>
        <dbReference type="SAM" id="Phobius"/>
    </source>
</evidence>
<keyword evidence="3" id="KW-1185">Reference proteome</keyword>
<dbReference type="AlphaFoldDB" id="A0AAD7GKP6"/>
<keyword evidence="1" id="KW-1133">Transmembrane helix</keyword>
<sequence>MTPSIPPGTDASPSASFFTLAPAIFALLTVLGAFYFLYYLARRGTLFISEELEETQTIYHDAFAGGILDFQLESDRALDKEFHNVEEEASTLRITFLAASPLLLPFIQLVSLVAIAQCAYNLRVLKKKIQLIVETRVRAHEHRTVAHPNVWTLSLSIPAAVHCSPHHFIAVSS</sequence>
<keyword evidence="1" id="KW-0472">Membrane</keyword>
<dbReference type="Proteomes" id="UP001221757">
    <property type="component" value="Unassembled WGS sequence"/>
</dbReference>
<protein>
    <submittedName>
        <fullName evidence="2">Uncharacterized protein</fullName>
    </submittedName>
</protein>
<evidence type="ECO:0000313" key="2">
    <source>
        <dbReference type="EMBL" id="KAJ7699243.1"/>
    </source>
</evidence>